<gene>
    <name evidence="2" type="ORF">ACFPJA_15650</name>
</gene>
<dbReference type="SUPFAM" id="SSF51658">
    <property type="entry name" value="Xylose isomerase-like"/>
    <property type="match status" value="1"/>
</dbReference>
<evidence type="ECO:0000313" key="3">
    <source>
        <dbReference type="Proteomes" id="UP001596145"/>
    </source>
</evidence>
<accession>A0ABD5QVK1</accession>
<dbReference type="Pfam" id="PF25905">
    <property type="entry name" value="DUF7961"/>
    <property type="match status" value="1"/>
</dbReference>
<dbReference type="RefSeq" id="WP_122105792.1">
    <property type="nucleotide sequence ID" value="NZ_JBHSKV010000021.1"/>
</dbReference>
<dbReference type="AlphaFoldDB" id="A0ABD5QVK1"/>
<protein>
    <recommendedName>
        <fullName evidence="1">DUF7961 domain-containing protein</fullName>
    </recommendedName>
</protein>
<dbReference type="Gene3D" id="3.20.20.150">
    <property type="entry name" value="Divalent-metal-dependent TIM barrel enzymes"/>
    <property type="match status" value="1"/>
</dbReference>
<feature type="domain" description="DUF7961" evidence="1">
    <location>
        <begin position="21"/>
        <end position="123"/>
    </location>
</feature>
<dbReference type="InterPro" id="IPR036237">
    <property type="entry name" value="Xyl_isomerase-like_sf"/>
</dbReference>
<dbReference type="EMBL" id="JBHSKV010000021">
    <property type="protein sequence ID" value="MFC5136149.1"/>
    <property type="molecule type" value="Genomic_DNA"/>
</dbReference>
<name>A0ABD5QVK1_9EURY</name>
<comment type="caution">
    <text evidence="2">The sequence shown here is derived from an EMBL/GenBank/DDBJ whole genome shotgun (WGS) entry which is preliminary data.</text>
</comment>
<evidence type="ECO:0000259" key="1">
    <source>
        <dbReference type="Pfam" id="PF25905"/>
    </source>
</evidence>
<sequence length="142" mass="14957">MSTTEPRGIDAAIDGCRPAEIDPIVVDAADLESTAPEYLRDLKAGLSARDYQPATLVVDARFADDCPLATGEEADRLRGFVRAAAFLGAGRIEVRLGEVADADAVDSTLSALAERARREGVELVRIDDGVVTDGSDADHTTA</sequence>
<dbReference type="Proteomes" id="UP001596145">
    <property type="component" value="Unassembled WGS sequence"/>
</dbReference>
<reference evidence="2 3" key="1">
    <citation type="journal article" date="2019" name="Int. J. Syst. Evol. Microbiol.">
        <title>The Global Catalogue of Microorganisms (GCM) 10K type strain sequencing project: providing services to taxonomists for standard genome sequencing and annotation.</title>
        <authorList>
            <consortium name="The Broad Institute Genomics Platform"/>
            <consortium name="The Broad Institute Genome Sequencing Center for Infectious Disease"/>
            <person name="Wu L."/>
            <person name="Ma J."/>
        </authorList>
    </citation>
    <scope>NUCLEOTIDE SEQUENCE [LARGE SCALE GENOMIC DNA]</scope>
    <source>
        <strain evidence="2 3">CGMCC 1.16026</strain>
    </source>
</reference>
<evidence type="ECO:0000313" key="2">
    <source>
        <dbReference type="EMBL" id="MFC5136149.1"/>
    </source>
</evidence>
<keyword evidence="3" id="KW-1185">Reference proteome</keyword>
<proteinExistence type="predicted"/>
<organism evidence="2 3">
    <name type="scientific">Halorubrum glutamatedens</name>
    <dbReference type="NCBI Taxonomy" id="2707018"/>
    <lineage>
        <taxon>Archaea</taxon>
        <taxon>Methanobacteriati</taxon>
        <taxon>Methanobacteriota</taxon>
        <taxon>Stenosarchaea group</taxon>
        <taxon>Halobacteria</taxon>
        <taxon>Halobacteriales</taxon>
        <taxon>Haloferacaceae</taxon>
        <taxon>Halorubrum</taxon>
    </lineage>
</organism>
<dbReference type="InterPro" id="IPR058267">
    <property type="entry name" value="DUF7961"/>
</dbReference>